<proteinExistence type="predicted"/>
<dbReference type="Proteomes" id="UP000515947">
    <property type="component" value="Chromosome"/>
</dbReference>
<dbReference type="RefSeq" id="WP_187578114.1">
    <property type="nucleotide sequence ID" value="NZ_CP060713.1"/>
</dbReference>
<organism evidence="1 2">
    <name type="scientific">Nocardioides mesophilus</name>
    <dbReference type="NCBI Taxonomy" id="433659"/>
    <lineage>
        <taxon>Bacteria</taxon>
        <taxon>Bacillati</taxon>
        <taxon>Actinomycetota</taxon>
        <taxon>Actinomycetes</taxon>
        <taxon>Propionibacteriales</taxon>
        <taxon>Nocardioidaceae</taxon>
        <taxon>Nocardioides</taxon>
    </lineage>
</organism>
<protein>
    <submittedName>
        <fullName evidence="1">DUF2867 domain-containing protein</fullName>
    </submittedName>
</protein>
<dbReference type="InterPro" id="IPR021295">
    <property type="entry name" value="DUF2867"/>
</dbReference>
<evidence type="ECO:0000313" key="2">
    <source>
        <dbReference type="Proteomes" id="UP000515947"/>
    </source>
</evidence>
<gene>
    <name evidence="1" type="ORF">H9L09_17565</name>
</gene>
<accession>A0A7G9R9J7</accession>
<keyword evidence="2" id="KW-1185">Reference proteome</keyword>
<dbReference type="KEGG" id="nmes:H9L09_17565"/>
<dbReference type="EMBL" id="CP060713">
    <property type="protein sequence ID" value="QNN52272.1"/>
    <property type="molecule type" value="Genomic_DNA"/>
</dbReference>
<sequence>MAYVDEHVQNLSVPVEAAWSVVLATGGDPSRYVPRGLWRLRGVADRAVGGPGFRLTGPGRRPAPGDAIDFWEVESAEFPVLRLRALMRLPGTAHLELCVEPRAAGLSRLVARTVFEPAGALGHAFWWAELPAHKVVFALMTARLAAQINP</sequence>
<evidence type="ECO:0000313" key="1">
    <source>
        <dbReference type="EMBL" id="QNN52272.1"/>
    </source>
</evidence>
<dbReference type="Pfam" id="PF11066">
    <property type="entry name" value="DUF2867"/>
    <property type="match status" value="1"/>
</dbReference>
<name>A0A7G9R9J7_9ACTN</name>
<reference evidence="1 2" key="1">
    <citation type="submission" date="2020-08" db="EMBL/GenBank/DDBJ databases">
        <title>Genome sequence of Nocardioides mesophilus KACC 16243T.</title>
        <authorList>
            <person name="Hyun D.-W."/>
            <person name="Bae J.-W."/>
        </authorList>
    </citation>
    <scope>NUCLEOTIDE SEQUENCE [LARGE SCALE GENOMIC DNA]</scope>
    <source>
        <strain evidence="1 2">KACC 16243</strain>
    </source>
</reference>
<dbReference type="AlphaFoldDB" id="A0A7G9R9J7"/>